<accession>W1P6Z8</accession>
<proteinExistence type="predicted"/>
<reference evidence="2" key="1">
    <citation type="journal article" date="2013" name="Science">
        <title>The Amborella genome and the evolution of flowering plants.</title>
        <authorList>
            <consortium name="Amborella Genome Project"/>
        </authorList>
    </citation>
    <scope>NUCLEOTIDE SEQUENCE [LARGE SCALE GENOMIC DNA]</scope>
</reference>
<sequence length="101" mass="11573">MHCRSIVAPTTLLSEHIHRVLDRNVSKRCTVGARSRNAGTNLSTVGANYHTVGALWLQKVYYQRECLYRWSAFLYHQSDIINRRSALAPEGLFPERVFISP</sequence>
<keyword evidence="2" id="KW-1185">Reference proteome</keyword>
<organism evidence="1 2">
    <name type="scientific">Amborella trichopoda</name>
    <dbReference type="NCBI Taxonomy" id="13333"/>
    <lineage>
        <taxon>Eukaryota</taxon>
        <taxon>Viridiplantae</taxon>
        <taxon>Streptophyta</taxon>
        <taxon>Embryophyta</taxon>
        <taxon>Tracheophyta</taxon>
        <taxon>Spermatophyta</taxon>
        <taxon>Magnoliopsida</taxon>
        <taxon>Amborellales</taxon>
        <taxon>Amborellaceae</taxon>
        <taxon>Amborella</taxon>
    </lineage>
</organism>
<gene>
    <name evidence="1" type="ORF">AMTR_s00003p00266840</name>
</gene>
<protein>
    <submittedName>
        <fullName evidence="1">Uncharacterized protein</fullName>
    </submittedName>
</protein>
<name>W1P6Z8_AMBTC</name>
<evidence type="ECO:0000313" key="2">
    <source>
        <dbReference type="Proteomes" id="UP000017836"/>
    </source>
</evidence>
<dbReference type="AlphaFoldDB" id="W1P6Z8"/>
<dbReference type="HOGENOM" id="CLU_2375660_0_0_1"/>
<evidence type="ECO:0000313" key="1">
    <source>
        <dbReference type="EMBL" id="ERN03459.1"/>
    </source>
</evidence>
<dbReference type="EMBL" id="KI394358">
    <property type="protein sequence ID" value="ERN03459.1"/>
    <property type="molecule type" value="Genomic_DNA"/>
</dbReference>
<dbReference type="Gramene" id="ERN03459">
    <property type="protein sequence ID" value="ERN03459"/>
    <property type="gene ID" value="AMTR_s00003p00266840"/>
</dbReference>
<dbReference type="Proteomes" id="UP000017836">
    <property type="component" value="Unassembled WGS sequence"/>
</dbReference>